<protein>
    <submittedName>
        <fullName evidence="2">Itaconyl-hydratase</fullName>
    </submittedName>
</protein>
<reference evidence="2 3" key="1">
    <citation type="journal article" date="2017" name="BMC Genomics">
        <title>Chromosome level assembly and secondary metabolite potential of the parasitic fungus Cordyceps militaris.</title>
        <authorList>
            <person name="Kramer G.J."/>
            <person name="Nodwell J.R."/>
        </authorList>
    </citation>
    <scope>NUCLEOTIDE SEQUENCE [LARGE SCALE GENOMIC DNA]</scope>
    <source>
        <strain evidence="2 3">ATCC 34164</strain>
    </source>
</reference>
<organism evidence="2 3">
    <name type="scientific">Cordyceps militaris</name>
    <name type="common">Caterpillar fungus</name>
    <name type="synonym">Clavaria militaris</name>
    <dbReference type="NCBI Taxonomy" id="73501"/>
    <lineage>
        <taxon>Eukaryota</taxon>
        <taxon>Fungi</taxon>
        <taxon>Dikarya</taxon>
        <taxon>Ascomycota</taxon>
        <taxon>Pezizomycotina</taxon>
        <taxon>Sordariomycetes</taxon>
        <taxon>Hypocreomycetidae</taxon>
        <taxon>Hypocreales</taxon>
        <taxon>Cordycipitaceae</taxon>
        <taxon>Cordyceps</taxon>
    </lineage>
</organism>
<dbReference type="GO" id="GO:0019171">
    <property type="term" value="F:(3R)-hydroxyacyl-[acyl-carrier-protein] dehydratase activity"/>
    <property type="evidence" value="ECO:0007669"/>
    <property type="project" value="TreeGrafter"/>
</dbReference>
<dbReference type="PANTHER" id="PTHR28152">
    <property type="entry name" value="HYDROXYACYL-THIOESTER DEHYDRATASE TYPE 2, MITOCHONDRIAL"/>
    <property type="match status" value="1"/>
</dbReference>
<feature type="region of interest" description="Disordered" evidence="1">
    <location>
        <begin position="190"/>
        <end position="211"/>
    </location>
</feature>
<name>A0A2H4SK76_CORMI</name>
<dbReference type="InterPro" id="IPR029069">
    <property type="entry name" value="HotDog_dom_sf"/>
</dbReference>
<dbReference type="AlphaFoldDB" id="A0A2H4SK76"/>
<feature type="compositionally biased region" description="Low complexity" evidence="1">
    <location>
        <begin position="53"/>
        <end position="68"/>
    </location>
</feature>
<dbReference type="OrthoDB" id="3257538at2759"/>
<evidence type="ECO:0000256" key="1">
    <source>
        <dbReference type="SAM" id="MobiDB-lite"/>
    </source>
</evidence>
<dbReference type="VEuPathDB" id="FungiDB:A9K55_007642"/>
<feature type="region of interest" description="Disordered" evidence="1">
    <location>
        <begin position="110"/>
        <end position="148"/>
    </location>
</feature>
<dbReference type="Gene3D" id="3.10.129.10">
    <property type="entry name" value="Hotdog Thioesterase"/>
    <property type="match status" value="1"/>
</dbReference>
<evidence type="ECO:0000313" key="3">
    <source>
        <dbReference type="Proteomes" id="UP000323067"/>
    </source>
</evidence>
<feature type="region of interest" description="Disordered" evidence="1">
    <location>
        <begin position="53"/>
        <end position="95"/>
    </location>
</feature>
<dbReference type="GO" id="GO:0005739">
    <property type="term" value="C:mitochondrion"/>
    <property type="evidence" value="ECO:0007669"/>
    <property type="project" value="TreeGrafter"/>
</dbReference>
<dbReference type="SUPFAM" id="SSF54637">
    <property type="entry name" value="Thioesterase/thiol ester dehydrase-isomerase"/>
    <property type="match status" value="1"/>
</dbReference>
<feature type="region of interest" description="Disordered" evidence="1">
    <location>
        <begin position="308"/>
        <end position="329"/>
    </location>
</feature>
<dbReference type="PANTHER" id="PTHR28152:SF1">
    <property type="entry name" value="HYDROXYACYL-THIOESTER DEHYDRATASE TYPE 2, MITOCHONDRIAL"/>
    <property type="match status" value="1"/>
</dbReference>
<dbReference type="EMBL" id="CP023324">
    <property type="protein sequence ID" value="ATY63513.1"/>
    <property type="molecule type" value="Genomic_DNA"/>
</dbReference>
<dbReference type="InterPro" id="IPR052741">
    <property type="entry name" value="Mitochondrial_HTD2"/>
</dbReference>
<gene>
    <name evidence="2" type="ORF">A9K55_007642</name>
</gene>
<feature type="compositionally biased region" description="Polar residues" evidence="1">
    <location>
        <begin position="308"/>
        <end position="321"/>
    </location>
</feature>
<sequence length="456" mass="50160">MKASGRMGCALPRLPSGGLQRLDRFRHPAHRLWPLSRHGTRPRQPVAHLLRASLSSSPSSTRMLSSTPVSSGRVTPDVERLRRQPAKVTPDYLTPMPSHLLTTMLADLEDPRDRNTSPATLARGPGGPGAPSSSPTVQSPPRPLPQGHHLVYFPLQAAPSRLAPDGADLDHSPGAHYSRRLWAGGEVTFRHSSPQQHRARQDDPNGDLLLDGSPWTCTETIGDVRVKEASQPLADTHGDEKVFVDVWRRYALGHPRGHESLPWSIEERRTLVFMNPGENAEAQTNPTPKIVKCEFFLPVVMTKTCPSTWRRNQRQTNQHATTPDPHEAAHSVQVLPSPRHLFYFSALTFNAHAIHLDPQYARSVDGHRAPLVHGPLTLALMLRVLTGYSGQLVSRFVYRNHAPLYVDEPLTVKVRPVASRTGGNAQQADTWDAWVEGPDGGLAAKGTATMAGRAIL</sequence>
<dbReference type="VEuPathDB" id="FungiDB:CCM_07259"/>
<dbReference type="Proteomes" id="UP000323067">
    <property type="component" value="Chromosome vii"/>
</dbReference>
<proteinExistence type="predicted"/>
<evidence type="ECO:0000313" key="2">
    <source>
        <dbReference type="EMBL" id="ATY63513.1"/>
    </source>
</evidence>
<accession>A0A2H4SK76</accession>